<accession>A0A383DZS1</accession>
<comment type="pathway">
    <text evidence="1">Amino-acid biosynthesis; L-isoleucine biosynthesis; L-isoleucine from 2-oxobutanoate: step 1/4.</text>
</comment>
<dbReference type="InterPro" id="IPR004789">
    <property type="entry name" value="Acetalactate_synth_ssu"/>
</dbReference>
<dbReference type="PANTHER" id="PTHR30239">
    <property type="entry name" value="ACETOLACTATE SYNTHASE SMALL SUBUNIT"/>
    <property type="match status" value="1"/>
</dbReference>
<dbReference type="GO" id="GO:0009097">
    <property type="term" value="P:isoleucine biosynthetic process"/>
    <property type="evidence" value="ECO:0007669"/>
    <property type="project" value="UniProtKB-UniPathway"/>
</dbReference>
<dbReference type="AlphaFoldDB" id="A0A383DZS1"/>
<evidence type="ECO:0000256" key="4">
    <source>
        <dbReference type="ARBA" id="ARBA00022605"/>
    </source>
</evidence>
<feature type="domain" description="ACT" evidence="6">
    <location>
        <begin position="1"/>
        <end position="76"/>
    </location>
</feature>
<dbReference type="InterPro" id="IPR054480">
    <property type="entry name" value="AHAS_small-like_ACT"/>
</dbReference>
<protein>
    <recommendedName>
        <fullName evidence="6">ACT domain-containing protein</fullName>
    </recommendedName>
</protein>
<dbReference type="EMBL" id="UINC01221376">
    <property type="protein sequence ID" value="SVE49690.1"/>
    <property type="molecule type" value="Genomic_DNA"/>
</dbReference>
<dbReference type="PROSITE" id="PS51671">
    <property type="entry name" value="ACT"/>
    <property type="match status" value="1"/>
</dbReference>
<reference evidence="7" key="1">
    <citation type="submission" date="2018-05" db="EMBL/GenBank/DDBJ databases">
        <authorList>
            <person name="Lanie J.A."/>
            <person name="Ng W.-L."/>
            <person name="Kazmierczak K.M."/>
            <person name="Andrzejewski T.M."/>
            <person name="Davidsen T.M."/>
            <person name="Wayne K.J."/>
            <person name="Tettelin H."/>
            <person name="Glass J.I."/>
            <person name="Rusch D."/>
            <person name="Podicherti R."/>
            <person name="Tsui H.-C.T."/>
            <person name="Winkler M.E."/>
        </authorList>
    </citation>
    <scope>NUCLEOTIDE SEQUENCE</scope>
</reference>
<evidence type="ECO:0000259" key="6">
    <source>
        <dbReference type="PROSITE" id="PS51671"/>
    </source>
</evidence>
<dbReference type="Pfam" id="PF22629">
    <property type="entry name" value="ACT_AHAS_ss"/>
    <property type="match status" value="1"/>
</dbReference>
<gene>
    <name evidence="7" type="ORF">METZ01_LOCUS502544</name>
</gene>
<dbReference type="InterPro" id="IPR039557">
    <property type="entry name" value="AHAS_ACT"/>
</dbReference>
<comment type="similarity">
    <text evidence="3">Belongs to the acetolactate synthase small subunit family.</text>
</comment>
<dbReference type="UniPathway" id="UPA00047">
    <property type="reaction ID" value="UER00055"/>
</dbReference>
<dbReference type="PANTHER" id="PTHR30239:SF0">
    <property type="entry name" value="ACETOLACTATE SYNTHASE SMALL SUBUNIT 1, CHLOROPLASTIC"/>
    <property type="match status" value="1"/>
</dbReference>
<evidence type="ECO:0000256" key="2">
    <source>
        <dbReference type="ARBA" id="ARBA00005025"/>
    </source>
</evidence>
<organism evidence="7">
    <name type="scientific">marine metagenome</name>
    <dbReference type="NCBI Taxonomy" id="408172"/>
    <lineage>
        <taxon>unclassified sequences</taxon>
        <taxon>metagenomes</taxon>
        <taxon>ecological metagenomes</taxon>
    </lineage>
</organism>
<feature type="non-terminal residue" evidence="7">
    <location>
        <position position="1"/>
    </location>
</feature>
<dbReference type="Pfam" id="PF10369">
    <property type="entry name" value="ALS_ss_C"/>
    <property type="match status" value="1"/>
</dbReference>
<dbReference type="GO" id="GO:0003984">
    <property type="term" value="F:acetolactate synthase activity"/>
    <property type="evidence" value="ECO:0007669"/>
    <property type="project" value="TreeGrafter"/>
</dbReference>
<dbReference type="GO" id="GO:0005829">
    <property type="term" value="C:cytosol"/>
    <property type="evidence" value="ECO:0007669"/>
    <property type="project" value="TreeGrafter"/>
</dbReference>
<evidence type="ECO:0000256" key="3">
    <source>
        <dbReference type="ARBA" id="ARBA00006341"/>
    </source>
</evidence>
<name>A0A383DZS1_9ZZZZ</name>
<dbReference type="InterPro" id="IPR027271">
    <property type="entry name" value="Acetolactate_synth/TF_NikR_C"/>
</dbReference>
<sequence length="163" mass="18065">LITVLVDNEPGVLARVIGMFSGRGYNIDSLNVAEVVTKEHLSRITIVTHGTDEVVELIRKQLMNIVPVHSVTNLVEEGSPVEAEVALVYLDVDDSNKKNALNICDIYRARKIENEHNTTVFEIAGTSERINAFIKEISKIVEIDVVRSGPVAISSVNRKEEEK</sequence>
<comment type="pathway">
    <text evidence="2">Amino-acid biosynthesis; L-valine biosynthesis; L-valine from pyruvate: step 1/4.</text>
</comment>
<dbReference type="NCBIfam" id="NF008864">
    <property type="entry name" value="PRK11895.1"/>
    <property type="match status" value="1"/>
</dbReference>
<evidence type="ECO:0000256" key="5">
    <source>
        <dbReference type="ARBA" id="ARBA00023304"/>
    </source>
</evidence>
<evidence type="ECO:0000313" key="7">
    <source>
        <dbReference type="EMBL" id="SVE49690.1"/>
    </source>
</evidence>
<dbReference type="Gene3D" id="3.30.70.260">
    <property type="match status" value="1"/>
</dbReference>
<dbReference type="Gene3D" id="3.30.70.1150">
    <property type="entry name" value="ACT-like. Chain A, domain 2"/>
    <property type="match status" value="1"/>
</dbReference>
<proteinExistence type="inferred from homology"/>
<dbReference type="InterPro" id="IPR045865">
    <property type="entry name" value="ACT-like_dom_sf"/>
</dbReference>
<dbReference type="InterPro" id="IPR002912">
    <property type="entry name" value="ACT_dom"/>
</dbReference>
<keyword evidence="4" id="KW-0028">Amino-acid biosynthesis</keyword>
<dbReference type="UniPathway" id="UPA00049">
    <property type="reaction ID" value="UER00059"/>
</dbReference>
<dbReference type="CDD" id="cd04878">
    <property type="entry name" value="ACT_AHAS"/>
    <property type="match status" value="1"/>
</dbReference>
<dbReference type="NCBIfam" id="TIGR00119">
    <property type="entry name" value="acolac_sm"/>
    <property type="match status" value="1"/>
</dbReference>
<keyword evidence="5" id="KW-0100">Branched-chain amino acid biosynthesis</keyword>
<evidence type="ECO:0000256" key="1">
    <source>
        <dbReference type="ARBA" id="ARBA00004974"/>
    </source>
</evidence>
<dbReference type="GO" id="GO:0009099">
    <property type="term" value="P:L-valine biosynthetic process"/>
    <property type="evidence" value="ECO:0007669"/>
    <property type="project" value="UniProtKB-UniPathway"/>
</dbReference>
<dbReference type="InterPro" id="IPR019455">
    <property type="entry name" value="Acetolactate_synth_ssu_C"/>
</dbReference>
<dbReference type="SUPFAM" id="SSF55021">
    <property type="entry name" value="ACT-like"/>
    <property type="match status" value="2"/>
</dbReference>
<dbReference type="GO" id="GO:1990610">
    <property type="term" value="F:acetolactate synthase regulator activity"/>
    <property type="evidence" value="ECO:0007669"/>
    <property type="project" value="InterPro"/>
</dbReference>